<keyword evidence="4" id="KW-1185">Reference proteome</keyword>
<dbReference type="EMBL" id="NVQC01000008">
    <property type="protein sequence ID" value="PTL37065.1"/>
    <property type="molecule type" value="Genomic_DNA"/>
</dbReference>
<dbReference type="Proteomes" id="UP000241436">
    <property type="component" value="Unassembled WGS sequence"/>
</dbReference>
<evidence type="ECO:0000313" key="4">
    <source>
        <dbReference type="Proteomes" id="UP000241436"/>
    </source>
</evidence>
<dbReference type="InterPro" id="IPR038734">
    <property type="entry name" value="YhaN_AAA"/>
</dbReference>
<dbReference type="Gene3D" id="3.40.50.300">
    <property type="entry name" value="P-loop containing nucleotide triphosphate hydrolases"/>
    <property type="match status" value="2"/>
</dbReference>
<feature type="coiled-coil region" evidence="1">
    <location>
        <begin position="290"/>
        <end position="324"/>
    </location>
</feature>
<sequence>MKFTRIYLKAFGPFRDRVIELPNHTGKNFHVVFGPNEAGKSTTLRAVTGFLFGIPERTGDAFLHDYTALRVGATLLMPDGSRLSAMRRKARKSTLFAIDEESGAETTDRPLPEGAIAGLLGGLDQALYQTLFGLDLNGLVIGSDELLRGEGDVGRSLFQAAAGLASLRTLMAGLENEAAGAFKPRGSTGRLNRALNEFDEQKRALKDATIRSYAWENIERKYRHADATHAQMREALKNTRTERQRLERVRANLPLVAERMAKQAELATLSSVPRLALDAAQRRVTAQERLRGAEETRAAAETLLTQLKAELEGLIVRRTVLERASAIEQAFHGLGAYRVAHDTLPRLTAERGAHTDRMIQLLQEIEPASAVDQAAALLPQETFVARVQSLVEEHARLTERDEQLDAQVRAKEATIERLGERMTSLPEPAPVDELEASLVGVANVADLDIRKRKLARDIAELEAKLQRDTTALWGGSVSDLIGLAVPLPETATAFEGEFASLAQDEHLVEERVAALIRDLEERRRELKVLAATGEVVTQAEVVVARGERDERWSQMRRTYIERTIEAAERPTGHQTLQSVARTFEEAIKEADRLADLLHADTQRATNLEATRQRITDMRSEMQRNEGQREILAGRRQELQRRWEALIAPLRRSELPPAALREWLSRHQRLVDKQGDLDRLCLERDAVAADLSQARAALDRALVACGLVGCTVEEPVAGALARANQAMNTARSAREERTSVAALIHAGKAELRDLQNQRQQAAVRIAEWGQDWRAAAERLRLAANALPSEAKTRLDQFSRLATTLSERVKLDKEISSHHAVLNAFTASVTEIGQAVEQSSDGHDPDALAVRLYADLRDTRTTETKRQQVANDIDRETRTLAQAETAAQHARKQLDELVQQAGCMVADELPDIEAKATRKQILQQRLLEIDEQLVQQNARLIDDVVREADGFSLDGLVQQIADLATQTEELELQVDASQGALFGAKQQLDAIDGSPAAAEAQQALSAISARIAKEARSYARVRLAGAVLSRVVQVYREQHQGPLLQRAGEVFARITLGSVSGLTVDYEGDNQVLLGVRPDGARVSVAGMSQGTRDQLFLSLRLAAIEQHIDGRGPMPVIVDDLLVQFDDDRAVATLKVLSELSKKTQVLFFTHHRHLVELARSPDLALAILVHNL</sequence>
<feature type="coiled-coil region" evidence="1">
    <location>
        <begin position="864"/>
        <end position="971"/>
    </location>
</feature>
<dbReference type="PANTHER" id="PTHR41259">
    <property type="entry name" value="DOUBLE-STRAND BREAK REPAIR RAD50 ATPASE, PUTATIVE-RELATED"/>
    <property type="match status" value="1"/>
</dbReference>
<evidence type="ECO:0000259" key="2">
    <source>
        <dbReference type="Pfam" id="PF13514"/>
    </source>
</evidence>
<protein>
    <recommendedName>
        <fullName evidence="2">YhaN AAA domain-containing protein</fullName>
    </recommendedName>
</protein>
<dbReference type="OrthoDB" id="9789562at2"/>
<comment type="caution">
    <text evidence="3">The sequence shown here is derived from an EMBL/GenBank/DDBJ whole genome shotgun (WGS) entry which is preliminary data.</text>
</comment>
<name>A0A2T4U109_9BACT</name>
<feature type="domain" description="YhaN AAA" evidence="2">
    <location>
        <begin position="1"/>
        <end position="215"/>
    </location>
</feature>
<organism evidence="3 4">
    <name type="scientific">Candidatus Methylomirabilis limnetica</name>
    <dbReference type="NCBI Taxonomy" id="2033718"/>
    <lineage>
        <taxon>Bacteria</taxon>
        <taxon>Candidatus Methylomirabilota</taxon>
        <taxon>Candidatus Methylomirabilia</taxon>
        <taxon>Candidatus Methylomirabilales</taxon>
        <taxon>Candidatus Methylomirabilaceae</taxon>
        <taxon>Candidatus Methylomirabilis</taxon>
    </lineage>
</organism>
<feature type="coiled-coil region" evidence="1">
    <location>
        <begin position="604"/>
        <end position="641"/>
    </location>
</feature>
<evidence type="ECO:0000256" key="1">
    <source>
        <dbReference type="SAM" id="Coils"/>
    </source>
</evidence>
<keyword evidence="1" id="KW-0175">Coiled coil</keyword>
<dbReference type="InterPro" id="IPR027417">
    <property type="entry name" value="P-loop_NTPase"/>
</dbReference>
<accession>A0A2T4U109</accession>
<dbReference type="RefSeq" id="WP_107560970.1">
    <property type="nucleotide sequence ID" value="NZ_NVQC01000008.1"/>
</dbReference>
<dbReference type="Pfam" id="PF13514">
    <property type="entry name" value="AAA_27"/>
    <property type="match status" value="1"/>
</dbReference>
<feature type="coiled-coil region" evidence="1">
    <location>
        <begin position="743"/>
        <end position="770"/>
    </location>
</feature>
<dbReference type="AlphaFoldDB" id="A0A2T4U109"/>
<gene>
    <name evidence="3" type="ORF">CLG94_00605</name>
</gene>
<feature type="coiled-coil region" evidence="1">
    <location>
        <begin position="444"/>
        <end position="471"/>
    </location>
</feature>
<feature type="coiled-coil region" evidence="1">
    <location>
        <begin position="191"/>
        <end position="249"/>
    </location>
</feature>
<reference evidence="4" key="2">
    <citation type="journal article" date="2018" name="Environ. Microbiol.">
        <title>Bloom of a denitrifying methanotroph, 'Candidatus Methylomirabilis limnetica', in a deep stratified lake.</title>
        <authorList>
            <person name="Graf J.S."/>
            <person name="Mayr M.J."/>
            <person name="Marchant H.K."/>
            <person name="Tienken D."/>
            <person name="Hach P.F."/>
            <person name="Brand A."/>
            <person name="Schubert C.J."/>
            <person name="Kuypers M.M."/>
            <person name="Milucka J."/>
        </authorList>
    </citation>
    <scope>NUCLEOTIDE SEQUENCE [LARGE SCALE GENOMIC DNA]</scope>
    <source>
        <strain evidence="4">Zug</strain>
    </source>
</reference>
<reference evidence="3 4" key="1">
    <citation type="submission" date="2017-09" db="EMBL/GenBank/DDBJ databases">
        <title>Bloom of a denitrifying methanotroph, Candidatus Methylomirabilis limnetica, in a deep stratified lake.</title>
        <authorList>
            <person name="Graf J.S."/>
            <person name="Marchant H.K."/>
            <person name="Tienken D."/>
            <person name="Hach P.F."/>
            <person name="Brand A."/>
            <person name="Schubert C.J."/>
            <person name="Kuypers M.M."/>
            <person name="Milucka J."/>
        </authorList>
    </citation>
    <scope>NUCLEOTIDE SEQUENCE [LARGE SCALE GENOMIC DNA]</scope>
    <source>
        <strain evidence="3 4">Zug</strain>
    </source>
</reference>
<evidence type="ECO:0000313" key="3">
    <source>
        <dbReference type="EMBL" id="PTL37065.1"/>
    </source>
</evidence>
<dbReference type="PANTHER" id="PTHR41259:SF1">
    <property type="entry name" value="DOUBLE-STRAND BREAK REPAIR RAD50 ATPASE, PUTATIVE-RELATED"/>
    <property type="match status" value="1"/>
</dbReference>
<dbReference type="SUPFAM" id="SSF52540">
    <property type="entry name" value="P-loop containing nucleoside triphosphate hydrolases"/>
    <property type="match status" value="1"/>
</dbReference>
<proteinExistence type="predicted"/>